<sequence>MKRFLFISILSLCFSTICSCACLDEIKTFYTSYMTNLLNDNSKNRALCERCLTDGLLTKVQRMVNISGVDPIIRSQDINSDAIRTLNVKNIIDNWYMVSYLWNEKDSTTIIKIPLKVEKVDEKCKIAYITPVQNGDQYGDELLSNCENMKACKIDETSGKSFIESFYKVYIASYCAMYKDVNAKLSTLRLSNLSHTALEQFGKAELENQKDGFNGYDLLINNFDFDCMWRRSFKINQLGDNVFQITYQAGSKTYKIIITIKKQNNRYLIDKISL</sequence>
<feature type="signal peptide" evidence="1">
    <location>
        <begin position="1"/>
        <end position="20"/>
    </location>
</feature>
<proteinExistence type="predicted"/>
<dbReference type="Proteomes" id="UP000305751">
    <property type="component" value="Unassembled WGS sequence"/>
</dbReference>
<dbReference type="Gene3D" id="3.10.450.50">
    <property type="match status" value="2"/>
</dbReference>
<accession>A0A4S2AJV1</accession>
<evidence type="ECO:0000256" key="1">
    <source>
        <dbReference type="SAM" id="SignalP"/>
    </source>
</evidence>
<keyword evidence="1" id="KW-0732">Signal</keyword>
<keyword evidence="3" id="KW-1185">Reference proteome</keyword>
<dbReference type="AlphaFoldDB" id="A0A4S2AJV1"/>
<reference evidence="2 3" key="1">
    <citation type="submission" date="2019-04" db="EMBL/GenBank/DDBJ databases">
        <title>Microbes associate with the intestines of laboratory mice.</title>
        <authorList>
            <person name="Navarre W."/>
            <person name="Wong E."/>
            <person name="Huang K."/>
            <person name="Tropini C."/>
            <person name="Ng K."/>
            <person name="Yu B."/>
        </authorList>
    </citation>
    <scope>NUCLEOTIDE SEQUENCE [LARGE SCALE GENOMIC DNA]</scope>
    <source>
        <strain evidence="2 3">NM70_E10</strain>
    </source>
</reference>
<name>A0A4S2AJV1_9BACE</name>
<gene>
    <name evidence="2" type="ORF">E5356_13220</name>
</gene>
<evidence type="ECO:0000313" key="3">
    <source>
        <dbReference type="Proteomes" id="UP000305751"/>
    </source>
</evidence>
<protein>
    <submittedName>
        <fullName evidence="2">DUF3828 domain-containing protein</fullName>
    </submittedName>
</protein>
<dbReference type="PROSITE" id="PS51257">
    <property type="entry name" value="PROKAR_LIPOPROTEIN"/>
    <property type="match status" value="1"/>
</dbReference>
<feature type="chain" id="PRO_5020430840" evidence="1">
    <location>
        <begin position="21"/>
        <end position="274"/>
    </location>
</feature>
<organism evidence="2 3">
    <name type="scientific">Bacteroides acidifaciens</name>
    <dbReference type="NCBI Taxonomy" id="85831"/>
    <lineage>
        <taxon>Bacteria</taxon>
        <taxon>Pseudomonadati</taxon>
        <taxon>Bacteroidota</taxon>
        <taxon>Bacteroidia</taxon>
        <taxon>Bacteroidales</taxon>
        <taxon>Bacteroidaceae</taxon>
        <taxon>Bacteroides</taxon>
    </lineage>
</organism>
<evidence type="ECO:0000313" key="2">
    <source>
        <dbReference type="EMBL" id="TGY01356.1"/>
    </source>
</evidence>
<comment type="caution">
    <text evidence="2">The sequence shown here is derived from an EMBL/GenBank/DDBJ whole genome shotgun (WGS) entry which is preliminary data.</text>
</comment>
<dbReference type="EMBL" id="SRZA01000043">
    <property type="protein sequence ID" value="TGY01356.1"/>
    <property type="molecule type" value="Genomic_DNA"/>
</dbReference>